<evidence type="ECO:0000256" key="1">
    <source>
        <dbReference type="SAM" id="Phobius"/>
    </source>
</evidence>
<organism evidence="2 3">
    <name type="scientific">Elysia marginata</name>
    <dbReference type="NCBI Taxonomy" id="1093978"/>
    <lineage>
        <taxon>Eukaryota</taxon>
        <taxon>Metazoa</taxon>
        <taxon>Spiralia</taxon>
        <taxon>Lophotrochozoa</taxon>
        <taxon>Mollusca</taxon>
        <taxon>Gastropoda</taxon>
        <taxon>Heterobranchia</taxon>
        <taxon>Euthyneura</taxon>
        <taxon>Panpulmonata</taxon>
        <taxon>Sacoglossa</taxon>
        <taxon>Placobranchoidea</taxon>
        <taxon>Plakobranchidae</taxon>
        <taxon>Elysia</taxon>
    </lineage>
</organism>
<keyword evidence="3" id="KW-1185">Reference proteome</keyword>
<protein>
    <submittedName>
        <fullName evidence="2">Uncharacterized protein</fullName>
    </submittedName>
</protein>
<feature type="transmembrane region" description="Helical" evidence="1">
    <location>
        <begin position="6"/>
        <end position="37"/>
    </location>
</feature>
<evidence type="ECO:0000313" key="2">
    <source>
        <dbReference type="EMBL" id="GFS20080.1"/>
    </source>
</evidence>
<dbReference type="EMBL" id="BMAT01003095">
    <property type="protein sequence ID" value="GFS20080.1"/>
    <property type="molecule type" value="Genomic_DNA"/>
</dbReference>
<gene>
    <name evidence="2" type="ORF">ElyMa_001560700</name>
</gene>
<comment type="caution">
    <text evidence="2">The sequence shown here is derived from an EMBL/GenBank/DDBJ whole genome shotgun (WGS) entry which is preliminary data.</text>
</comment>
<dbReference type="AlphaFoldDB" id="A0AAV4JCU0"/>
<keyword evidence="1" id="KW-0472">Membrane</keyword>
<dbReference type="Proteomes" id="UP000762676">
    <property type="component" value="Unassembled WGS sequence"/>
</dbReference>
<proteinExistence type="predicted"/>
<keyword evidence="1" id="KW-1133">Transmembrane helix</keyword>
<accession>A0AAV4JCU0</accession>
<evidence type="ECO:0000313" key="3">
    <source>
        <dbReference type="Proteomes" id="UP000762676"/>
    </source>
</evidence>
<sequence>MDHRVVVAVVVVAAAAAAVAVAVVVVVVVVVVSYGYTSRLYTERQKKRNMTFLIFAPMHALKKGWNIPRGIASNGEVSYAVTNLDSALTMLMAMYMYGEEAVKDTKQIALGNTTGGVEHL</sequence>
<name>A0AAV4JCU0_9GAST</name>
<keyword evidence="1" id="KW-0812">Transmembrane</keyword>
<reference evidence="2 3" key="1">
    <citation type="journal article" date="2021" name="Elife">
        <title>Chloroplast acquisition without the gene transfer in kleptoplastic sea slugs, Plakobranchus ocellatus.</title>
        <authorList>
            <person name="Maeda T."/>
            <person name="Takahashi S."/>
            <person name="Yoshida T."/>
            <person name="Shimamura S."/>
            <person name="Takaki Y."/>
            <person name="Nagai Y."/>
            <person name="Toyoda A."/>
            <person name="Suzuki Y."/>
            <person name="Arimoto A."/>
            <person name="Ishii H."/>
            <person name="Satoh N."/>
            <person name="Nishiyama T."/>
            <person name="Hasebe M."/>
            <person name="Maruyama T."/>
            <person name="Minagawa J."/>
            <person name="Obokata J."/>
            <person name="Shigenobu S."/>
        </authorList>
    </citation>
    <scope>NUCLEOTIDE SEQUENCE [LARGE SCALE GENOMIC DNA]</scope>
</reference>